<evidence type="ECO:0000256" key="1">
    <source>
        <dbReference type="ARBA" id="ARBA00006930"/>
    </source>
</evidence>
<sequence length="559" mass="64018">MQVNINKIAIKGFKGYVDECEFVLGKRTLVSGDNGLGKSSIGEAIAWAITGCDINGNEKATARLVNDKKPKLTEVVLDFEIDGTPQTLIRRKKGSSNEIYLNDVKVANNDISRDLYKSKDVFLSILNPYYFPNLAPKDAKNLLSSILKPISKEEIFAELGDFLKEKLEKNKFRTPETFLTDKRAELKDQEENIIFLEGVIEGAKPIDISERKSFDNTELKNLKEQLKTLESVIKDPKFDELENKKRKLQLEFSKGYFDVKPINDTKWHKAEKDSLLKRFKEIKVKISNLGKNVVTCDNCGNEIDLNATLKANLEKELKDIQIKGVAKKKEIEEWEKENEITKAENAKAVQEWEIGLKYQIEAIQKEISELAAEKSKEEESRKEKITSIKAKVLELDEEERKVFAHNSNIEALEKENEKIKHDIEKSKREIENSKLKIAELKVAIDAGKQYNSIKLKKQTDIIGKYLDKVELQFEKLTKDGELKDDFKILYEGREFNKLSNAEKIKAGLEMSNFVSNMMDLHFPVFIDNAESITVIQELDTQMIMAKVVEGQELKVEVLK</sequence>
<comment type="similarity">
    <text evidence="1">Belongs to the SMC family. SbcC subfamily.</text>
</comment>
<proteinExistence type="inferred from homology"/>
<dbReference type="HOGENOM" id="CLU_487211_0_0_9"/>
<organism evidence="5 6">
    <name type="scientific">Clostridium pasteurianum BC1</name>
    <dbReference type="NCBI Taxonomy" id="86416"/>
    <lineage>
        <taxon>Bacteria</taxon>
        <taxon>Bacillati</taxon>
        <taxon>Bacillota</taxon>
        <taxon>Clostridia</taxon>
        <taxon>Eubacteriales</taxon>
        <taxon>Clostridiaceae</taxon>
        <taxon>Clostridium</taxon>
    </lineage>
</organism>
<protein>
    <recommendedName>
        <fullName evidence="3">Nuclease SbcCD subunit C</fullName>
    </recommendedName>
</protein>
<dbReference type="PANTHER" id="PTHR32114">
    <property type="entry name" value="ABC TRANSPORTER ABCH.3"/>
    <property type="match status" value="1"/>
</dbReference>
<dbReference type="KEGG" id="cpas:Clopa_4308"/>
<evidence type="ECO:0000313" key="5">
    <source>
        <dbReference type="EMBL" id="AGK99027.1"/>
    </source>
</evidence>
<dbReference type="Gene3D" id="3.40.50.300">
    <property type="entry name" value="P-loop containing nucleotide triphosphate hydrolases"/>
    <property type="match status" value="1"/>
</dbReference>
<name>R4K790_CLOPA</name>
<reference evidence="5 6" key="1">
    <citation type="submission" date="2012-01" db="EMBL/GenBank/DDBJ databases">
        <title>Complete sequence of chromosome of Clostridium pasteurianum BC1.</title>
        <authorList>
            <consortium name="US DOE Joint Genome Institute"/>
            <person name="Lucas S."/>
            <person name="Han J."/>
            <person name="Lapidus A."/>
            <person name="Cheng J.-F."/>
            <person name="Goodwin L."/>
            <person name="Pitluck S."/>
            <person name="Peters L."/>
            <person name="Mikhailova N."/>
            <person name="Teshima H."/>
            <person name="Detter J.C."/>
            <person name="Han C."/>
            <person name="Tapia R."/>
            <person name="Land M."/>
            <person name="Hauser L."/>
            <person name="Kyrpides N."/>
            <person name="Ivanova N."/>
            <person name="Pagani I."/>
            <person name="Dunn J."/>
            <person name="Taghavi S."/>
            <person name="Francis A."/>
            <person name="van der Lelie D."/>
            <person name="Woyke T."/>
        </authorList>
    </citation>
    <scope>NUCLEOTIDE SEQUENCE [LARGE SCALE GENOMIC DNA]</scope>
    <source>
        <strain evidence="5 6">BC1</strain>
    </source>
</reference>
<evidence type="ECO:0000256" key="4">
    <source>
        <dbReference type="SAM" id="Coils"/>
    </source>
</evidence>
<dbReference type="Proteomes" id="UP000013523">
    <property type="component" value="Chromosome"/>
</dbReference>
<accession>R4K790</accession>
<gene>
    <name evidence="5" type="ORF">Clopa_4308</name>
</gene>
<evidence type="ECO:0000256" key="2">
    <source>
        <dbReference type="ARBA" id="ARBA00011322"/>
    </source>
</evidence>
<dbReference type="EMBL" id="CP003261">
    <property type="protein sequence ID" value="AGK99027.1"/>
    <property type="molecule type" value="Genomic_DNA"/>
</dbReference>
<dbReference type="RefSeq" id="WP_015617301.1">
    <property type="nucleotide sequence ID" value="NC_021182.1"/>
</dbReference>
<dbReference type="GO" id="GO:0006302">
    <property type="term" value="P:double-strand break repair"/>
    <property type="evidence" value="ECO:0007669"/>
    <property type="project" value="InterPro"/>
</dbReference>
<keyword evidence="6" id="KW-1185">Reference proteome</keyword>
<dbReference type="STRING" id="86416.Clopa_4308"/>
<comment type="subunit">
    <text evidence="2">Heterodimer of SbcC and SbcD.</text>
</comment>
<dbReference type="eggNOG" id="COG0419">
    <property type="taxonomic scope" value="Bacteria"/>
</dbReference>
<dbReference type="InterPro" id="IPR027417">
    <property type="entry name" value="P-loop_NTPase"/>
</dbReference>
<evidence type="ECO:0000256" key="3">
    <source>
        <dbReference type="ARBA" id="ARBA00013368"/>
    </source>
</evidence>
<dbReference type="SUPFAM" id="SSF52540">
    <property type="entry name" value="P-loop containing nucleoside triphosphate hydrolases"/>
    <property type="match status" value="1"/>
</dbReference>
<dbReference type="PANTHER" id="PTHR32114:SF2">
    <property type="entry name" value="ABC TRANSPORTER ABCH.3"/>
    <property type="match status" value="1"/>
</dbReference>
<feature type="coiled-coil region" evidence="4">
    <location>
        <begin position="310"/>
        <end position="443"/>
    </location>
</feature>
<dbReference type="OrthoDB" id="1698838at2"/>
<dbReference type="GO" id="GO:0016887">
    <property type="term" value="F:ATP hydrolysis activity"/>
    <property type="evidence" value="ECO:0007669"/>
    <property type="project" value="InterPro"/>
</dbReference>
<evidence type="ECO:0000313" key="6">
    <source>
        <dbReference type="Proteomes" id="UP000013523"/>
    </source>
</evidence>
<dbReference type="AlphaFoldDB" id="R4K790"/>
<keyword evidence="4" id="KW-0175">Coiled coil</keyword>
<dbReference type="PATRIC" id="fig|86416.3.peg.4319"/>